<feature type="disulfide bond" evidence="10">
    <location>
        <begin position="71"/>
        <end position="104"/>
    </location>
</feature>
<dbReference type="EMBL" id="JASGXD010000006">
    <property type="protein sequence ID" value="KAK6005108.1"/>
    <property type="molecule type" value="Genomic_DNA"/>
</dbReference>
<protein>
    <recommendedName>
        <fullName evidence="16">WSC-domain-containing protein</fullName>
    </recommendedName>
</protein>
<dbReference type="PROSITE" id="PS52012">
    <property type="entry name" value="CFEM"/>
    <property type="match status" value="1"/>
</dbReference>
<dbReference type="PROSITE" id="PS51212">
    <property type="entry name" value="WSC"/>
    <property type="match status" value="1"/>
</dbReference>
<dbReference type="PROSITE" id="PS51257">
    <property type="entry name" value="PROKAR_LIPOPROTEIN"/>
    <property type="match status" value="1"/>
</dbReference>
<evidence type="ECO:0000256" key="6">
    <source>
        <dbReference type="ARBA" id="ARBA00022729"/>
    </source>
</evidence>
<feature type="domain" description="CFEM" evidence="13">
    <location>
        <begin position="23"/>
        <end position="131"/>
    </location>
</feature>
<evidence type="ECO:0008006" key="16">
    <source>
        <dbReference type="Google" id="ProtNLM"/>
    </source>
</evidence>
<evidence type="ECO:0000256" key="4">
    <source>
        <dbReference type="ARBA" id="ARBA00022525"/>
    </source>
</evidence>
<dbReference type="InterPro" id="IPR051589">
    <property type="entry name" value="Sialate-O-sulfotransferase"/>
</dbReference>
<evidence type="ECO:0000259" key="13">
    <source>
        <dbReference type="PROSITE" id="PS52012"/>
    </source>
</evidence>
<dbReference type="InterPro" id="IPR008427">
    <property type="entry name" value="Extracellular_membr_CFEM_dom"/>
</dbReference>
<keyword evidence="5" id="KW-0336">GPI-anchor</keyword>
<feature type="chain" id="PRO_5046497863" description="WSC-domain-containing protein" evidence="11">
    <location>
        <begin position="24"/>
        <end position="229"/>
    </location>
</feature>
<evidence type="ECO:0000256" key="10">
    <source>
        <dbReference type="PROSITE-ProRule" id="PRU01356"/>
    </source>
</evidence>
<organism evidence="14 15">
    <name type="scientific">Aureobasidium pullulans</name>
    <name type="common">Black yeast</name>
    <name type="synonym">Pullularia pullulans</name>
    <dbReference type="NCBI Taxonomy" id="5580"/>
    <lineage>
        <taxon>Eukaryota</taxon>
        <taxon>Fungi</taxon>
        <taxon>Dikarya</taxon>
        <taxon>Ascomycota</taxon>
        <taxon>Pezizomycotina</taxon>
        <taxon>Dothideomycetes</taxon>
        <taxon>Dothideomycetidae</taxon>
        <taxon>Dothideales</taxon>
        <taxon>Saccotheciaceae</taxon>
        <taxon>Aureobasidium</taxon>
    </lineage>
</organism>
<evidence type="ECO:0000256" key="11">
    <source>
        <dbReference type="SAM" id="SignalP"/>
    </source>
</evidence>
<evidence type="ECO:0000256" key="7">
    <source>
        <dbReference type="ARBA" id="ARBA00022737"/>
    </source>
</evidence>
<evidence type="ECO:0000256" key="1">
    <source>
        <dbReference type="ARBA" id="ARBA00004589"/>
    </source>
</evidence>
<dbReference type="Pfam" id="PF01822">
    <property type="entry name" value="WSC"/>
    <property type="match status" value="1"/>
</dbReference>
<evidence type="ECO:0000313" key="15">
    <source>
        <dbReference type="Proteomes" id="UP001341245"/>
    </source>
</evidence>
<evidence type="ECO:0000256" key="9">
    <source>
        <dbReference type="ARBA" id="ARBA00023288"/>
    </source>
</evidence>
<dbReference type="Proteomes" id="UP001341245">
    <property type="component" value="Unassembled WGS sequence"/>
</dbReference>
<dbReference type="InterPro" id="IPR002889">
    <property type="entry name" value="WSC_carb-bd"/>
</dbReference>
<keyword evidence="4" id="KW-0964">Secreted</keyword>
<keyword evidence="5" id="KW-0325">Glycoprotein</keyword>
<keyword evidence="15" id="KW-1185">Reference proteome</keyword>
<keyword evidence="7" id="KW-0677">Repeat</keyword>
<dbReference type="SMART" id="SM00321">
    <property type="entry name" value="WSC"/>
    <property type="match status" value="1"/>
</dbReference>
<comment type="similarity">
    <text evidence="3">Belongs to the RBT5 family.</text>
</comment>
<evidence type="ECO:0000256" key="5">
    <source>
        <dbReference type="ARBA" id="ARBA00022622"/>
    </source>
</evidence>
<evidence type="ECO:0000259" key="12">
    <source>
        <dbReference type="PROSITE" id="PS51212"/>
    </source>
</evidence>
<evidence type="ECO:0000256" key="8">
    <source>
        <dbReference type="ARBA" id="ARBA00023157"/>
    </source>
</evidence>
<dbReference type="PANTHER" id="PTHR45964:SF5">
    <property type="entry name" value="WSCD FAMILY MEMBER CG9164"/>
    <property type="match status" value="1"/>
</dbReference>
<accession>A0ABR0TKZ6</accession>
<keyword evidence="5" id="KW-0472">Membrane</keyword>
<reference evidence="14 15" key="1">
    <citation type="submission" date="2023-11" db="EMBL/GenBank/DDBJ databases">
        <title>Draft genome sequence and annotation of the polyextremotolerant black yeast-like fungus Aureobasidium pullulans NRRL 62042.</title>
        <authorList>
            <person name="Dielentheis-Frenken M.R.E."/>
            <person name="Wibberg D."/>
            <person name="Blank L.M."/>
            <person name="Tiso T."/>
        </authorList>
    </citation>
    <scope>NUCLEOTIDE SEQUENCE [LARGE SCALE GENOMIC DNA]</scope>
    <source>
        <strain evidence="14 15">NRRL 62042</strain>
    </source>
</reference>
<keyword evidence="6 11" id="KW-0732">Signal</keyword>
<feature type="signal peptide" evidence="11">
    <location>
        <begin position="1"/>
        <end position="23"/>
    </location>
</feature>
<proteinExistence type="inferred from homology"/>
<gene>
    <name evidence="14" type="ORF">QM012_007887</name>
</gene>
<dbReference type="Pfam" id="PF05730">
    <property type="entry name" value="CFEM"/>
    <property type="match status" value="1"/>
</dbReference>
<evidence type="ECO:0000313" key="14">
    <source>
        <dbReference type="EMBL" id="KAK6005108.1"/>
    </source>
</evidence>
<feature type="domain" description="WSC" evidence="12">
    <location>
        <begin position="128"/>
        <end position="226"/>
    </location>
</feature>
<evidence type="ECO:0000256" key="2">
    <source>
        <dbReference type="ARBA" id="ARBA00004613"/>
    </source>
</evidence>
<dbReference type="PANTHER" id="PTHR45964">
    <property type="entry name" value="WSCD FAMILY MEMBER CG9164"/>
    <property type="match status" value="1"/>
</dbReference>
<comment type="caution">
    <text evidence="10">Lacks conserved residue(s) required for the propagation of feature annotation.</text>
</comment>
<keyword evidence="9" id="KW-0449">Lipoprotein</keyword>
<comment type="caution">
    <text evidence="14">The sequence shown here is derived from an EMBL/GenBank/DDBJ whole genome shotgun (WGS) entry which is preliminary data.</text>
</comment>
<evidence type="ECO:0000256" key="3">
    <source>
        <dbReference type="ARBA" id="ARBA00010031"/>
    </source>
</evidence>
<sequence>MKQASTVVLGFTALISCLDVTAAATPASTTTSVPVSLSQALSINVAQVPACAQRCAQSLPAECNGNPQCICSHPEFMNDIACCVAFSCSSADLLLTQQFSGQLCGFVGETLPTQPTCTNTVKPVANPNWAYVGCYSEATNYNRALNSTYYTDPNGMTPSACQTFCKGRGLKYAGVEYGQECWCGNAIQLVNGALKLPNDSKCNMPCTGDSSKMCGGSATLNIYKSPSAS</sequence>
<name>A0ABR0TKZ6_AURPU</name>
<comment type="subcellular location">
    <subcellularLocation>
        <location evidence="1">Membrane</location>
        <topology evidence="1">Lipid-anchor</topology>
        <topology evidence="1">GPI-anchor</topology>
    </subcellularLocation>
    <subcellularLocation>
        <location evidence="2">Secreted</location>
    </subcellularLocation>
</comment>
<keyword evidence="8 10" id="KW-1015">Disulfide bond</keyword>